<proteinExistence type="predicted"/>
<keyword evidence="1" id="KW-0812">Transmembrane</keyword>
<dbReference type="EMBL" id="JBBMFM010000057">
    <property type="protein sequence ID" value="MEQ2426299.1"/>
    <property type="molecule type" value="Genomic_DNA"/>
</dbReference>
<accession>A0ABV1DAW6</accession>
<evidence type="ECO:0000256" key="1">
    <source>
        <dbReference type="SAM" id="Phobius"/>
    </source>
</evidence>
<protein>
    <recommendedName>
        <fullName evidence="4">Cache domain-containing protein</fullName>
    </recommendedName>
</protein>
<evidence type="ECO:0000313" key="2">
    <source>
        <dbReference type="EMBL" id="MEQ2426299.1"/>
    </source>
</evidence>
<keyword evidence="3" id="KW-1185">Reference proteome</keyword>
<feature type="transmembrane region" description="Helical" evidence="1">
    <location>
        <begin position="12"/>
        <end position="33"/>
    </location>
</feature>
<evidence type="ECO:0000313" key="3">
    <source>
        <dbReference type="Proteomes" id="UP001454086"/>
    </source>
</evidence>
<dbReference type="RefSeq" id="WP_349118320.1">
    <property type="nucleotide sequence ID" value="NZ_JBBMFM010000057.1"/>
</dbReference>
<reference evidence="2 3" key="1">
    <citation type="submission" date="2024-03" db="EMBL/GenBank/DDBJ databases">
        <title>Human intestinal bacterial collection.</title>
        <authorList>
            <person name="Pauvert C."/>
            <person name="Hitch T.C.A."/>
            <person name="Clavel T."/>
        </authorList>
    </citation>
    <scope>NUCLEOTIDE SEQUENCE [LARGE SCALE GENOMIC DNA]</scope>
    <source>
        <strain evidence="2 3">CLA-SR-H021</strain>
    </source>
</reference>
<organism evidence="2 3">
    <name type="scientific">Enterocloster hominis</name>
    <name type="common">ex Hitch et al. 2024</name>
    <dbReference type="NCBI Taxonomy" id="1917870"/>
    <lineage>
        <taxon>Bacteria</taxon>
        <taxon>Bacillati</taxon>
        <taxon>Bacillota</taxon>
        <taxon>Clostridia</taxon>
        <taxon>Lachnospirales</taxon>
        <taxon>Lachnospiraceae</taxon>
        <taxon>Enterocloster</taxon>
    </lineage>
</organism>
<feature type="non-terminal residue" evidence="2">
    <location>
        <position position="399"/>
    </location>
</feature>
<dbReference type="Proteomes" id="UP001454086">
    <property type="component" value="Unassembled WGS sequence"/>
</dbReference>
<keyword evidence="1" id="KW-0472">Membrane</keyword>
<dbReference type="Gene3D" id="3.30.450.20">
    <property type="entry name" value="PAS domain"/>
    <property type="match status" value="1"/>
</dbReference>
<dbReference type="CDD" id="cd18774">
    <property type="entry name" value="PDC2_HK_sensor"/>
    <property type="match status" value="1"/>
</dbReference>
<evidence type="ECO:0008006" key="4">
    <source>
        <dbReference type="Google" id="ProtNLM"/>
    </source>
</evidence>
<sequence>MIQTRRNVFYRLTLAFIFGGLVPLLIAGTMLFYRFKGDMEQVILDDMGRTVGCAVRGAREMVDGSSSLTKHMYDIYTEDDRLLYQLLKDKSMADQEKRIQMALFLGEMLEEDSRIRTASFVDREGRIYYATRNMQKALDETAFRQWISQEGYSGEAFSALPTHADSYFPDSGNQVLTFRRSYQDLTSFKTIGISLGNLYLDVDVGNLSSALGDMGVGENGTFSIIDKNGICIYSMDGSEMGKPLERMVPYLSSMTETRGYLTDARRHVVYERMDGSGWIVAAQVGRDAVMSSLNGTVQCIVAFLSGTFLVLLCLYSYSVKHIWRTAGLLEHEENENAVIVESLSRQVEYLSSGGSMVPLKKEIGNIRDYFYTMGIQYENRIQLEVSADEDVMDASIIRM</sequence>
<gene>
    <name evidence="2" type="ORF">WMQ36_15085</name>
</gene>
<name>A0ABV1DAW6_9FIRM</name>
<keyword evidence="1" id="KW-1133">Transmembrane helix</keyword>
<feature type="transmembrane region" description="Helical" evidence="1">
    <location>
        <begin position="300"/>
        <end position="317"/>
    </location>
</feature>
<comment type="caution">
    <text evidence="2">The sequence shown here is derived from an EMBL/GenBank/DDBJ whole genome shotgun (WGS) entry which is preliminary data.</text>
</comment>